<feature type="binding site" evidence="14">
    <location>
        <position position="58"/>
    </location>
    <ligand>
        <name>ATP</name>
        <dbReference type="ChEBI" id="CHEBI:30616"/>
    </ligand>
</feature>
<keyword evidence="4" id="KW-0723">Serine/threonine-protein kinase</keyword>
<dbReference type="SUPFAM" id="SSF101898">
    <property type="entry name" value="NHL repeat"/>
    <property type="match status" value="1"/>
</dbReference>
<keyword evidence="9 17" id="KW-0418">Kinase</keyword>
<dbReference type="EC" id="2.7.11.1" evidence="2"/>
<evidence type="ECO:0000256" key="1">
    <source>
        <dbReference type="ARBA" id="ARBA00004162"/>
    </source>
</evidence>
<dbReference type="Gene3D" id="2.40.10.500">
    <property type="match status" value="3"/>
</dbReference>
<dbReference type="InterPro" id="IPR000719">
    <property type="entry name" value="Prot_kinase_dom"/>
</dbReference>
<dbReference type="EMBL" id="AP022314">
    <property type="protein sequence ID" value="BBU22257.1"/>
    <property type="molecule type" value="Genomic_DNA"/>
</dbReference>
<dbReference type="InterPro" id="IPR008271">
    <property type="entry name" value="Ser/Thr_kinase_AS"/>
</dbReference>
<dbReference type="SMART" id="SM00220">
    <property type="entry name" value="S_TKc"/>
    <property type="match status" value="1"/>
</dbReference>
<organism evidence="17 18">
    <name type="scientific">Mycobacterium xenopi</name>
    <dbReference type="NCBI Taxonomy" id="1789"/>
    <lineage>
        <taxon>Bacteria</taxon>
        <taxon>Bacillati</taxon>
        <taxon>Actinomycetota</taxon>
        <taxon>Actinomycetes</taxon>
        <taxon>Mycobacteriales</taxon>
        <taxon>Mycobacteriaceae</taxon>
        <taxon>Mycobacterium</taxon>
    </lineage>
</organism>
<dbReference type="KEGG" id="mxe:MYXE_20470"/>
<dbReference type="Proteomes" id="UP000464624">
    <property type="component" value="Chromosome"/>
</dbReference>
<evidence type="ECO:0000256" key="15">
    <source>
        <dbReference type="SAM" id="MobiDB-lite"/>
    </source>
</evidence>
<keyword evidence="10 14" id="KW-0067">ATP-binding</keyword>
<dbReference type="GO" id="GO:0005886">
    <property type="term" value="C:plasma membrane"/>
    <property type="evidence" value="ECO:0007669"/>
    <property type="project" value="UniProtKB-SubCell"/>
</dbReference>
<dbReference type="GO" id="GO:0080090">
    <property type="term" value="P:regulation of primary metabolic process"/>
    <property type="evidence" value="ECO:0007669"/>
    <property type="project" value="UniProtKB-ARBA"/>
</dbReference>
<reference evidence="17 18" key="1">
    <citation type="submission" date="2019-12" db="EMBL/GenBank/DDBJ databases">
        <title>Complete genome sequence of Mycolicibacterium xenopi str. JCM15661T.</title>
        <authorList>
            <person name="Yoshida M."/>
            <person name="Fukano H."/>
            <person name="Asakura T."/>
            <person name="Hoshino Y."/>
        </authorList>
    </citation>
    <scope>NUCLEOTIDE SEQUENCE [LARGE SCALE GENOMIC DNA]</scope>
    <source>
        <strain evidence="17 18">JCM 15661T</strain>
    </source>
</reference>
<dbReference type="InterPro" id="IPR011009">
    <property type="entry name" value="Kinase-like_dom_sf"/>
</dbReference>
<dbReference type="SUPFAM" id="SSF56112">
    <property type="entry name" value="Protein kinase-like (PK-like)"/>
    <property type="match status" value="1"/>
</dbReference>
<dbReference type="FunFam" id="1.10.510.10:FF:000021">
    <property type="entry name" value="Serine/threonine protein kinase"/>
    <property type="match status" value="1"/>
</dbReference>
<sequence length="628" mass="66861">MNAHALGCWQVADRLLWEGSLQGTSFGKYRLIELLGRGGMGEVWRAYDTVIDRIVAIKILPPEISQDEVFQQRFRREAHAATRLSSPHVIPIHTHGEINGHLFVDMRLIEGRDLQTILEAGPPLQPARAVHIIEQVAKALHAAHKVGLVHRDVKPSNILVDEDDFAYLIDFGIARATGELALTTAGGVIGTFHYMAPERFSTGQVDARSDIYALACVLYECLTAQHPFPGDSMERQLTAHLMSPPPQPSITNPAVPAGLDMVIAKGMAKNPAERYGTAVDLARAARDALAAPAAHPRGSFRAPPATVRQTPRPQRARMISVPGRKPSAGRLPAVTQPPPRPWWRRKGVVISAAALLAVAVTVGLVTMRHPRQESPQSDQTTLPFTGLSNPDGVTVDNGGTVYVADTLNNRILSLPAGSTAPAVLPFNGLKNPTGVTADNSGTVYVTDSGNKRVVVLPAGSTSQTELPFSDLGNPTGVTVDSSRTVYVTDTTKNRVVALPAGSNRQSELPFAGLNNPTGVVVNGSGTVYVADGGNDRVLALPQGSTMQTVLPFDGLSEPGGVTVDGQGAVYVTDSANNRALKLPVGSTTQVKLPFVGLDYPWGLAVDNIGTVYVAGHNNEVVTLRQTSH</sequence>
<evidence type="ECO:0000256" key="7">
    <source>
        <dbReference type="ARBA" id="ARBA00022737"/>
    </source>
</evidence>
<accession>A0AAD1GZW0</accession>
<evidence type="ECO:0000256" key="13">
    <source>
        <dbReference type="PROSITE-ProRule" id="PRU00504"/>
    </source>
</evidence>
<evidence type="ECO:0000313" key="17">
    <source>
        <dbReference type="EMBL" id="BBU22257.1"/>
    </source>
</evidence>
<feature type="repeat" description="NHL" evidence="13">
    <location>
        <begin position="423"/>
        <end position="459"/>
    </location>
</feature>
<dbReference type="PROSITE" id="PS50011">
    <property type="entry name" value="PROTEIN_KINASE_DOM"/>
    <property type="match status" value="1"/>
</dbReference>
<dbReference type="CDD" id="cd14014">
    <property type="entry name" value="STKc_PknB_like"/>
    <property type="match status" value="1"/>
</dbReference>
<keyword evidence="12" id="KW-0472">Membrane</keyword>
<keyword evidence="3" id="KW-1003">Cell membrane</keyword>
<evidence type="ECO:0000259" key="16">
    <source>
        <dbReference type="PROSITE" id="PS50011"/>
    </source>
</evidence>
<keyword evidence="6" id="KW-0812">Transmembrane</keyword>
<dbReference type="InterPro" id="IPR001258">
    <property type="entry name" value="NHL_repeat"/>
</dbReference>
<keyword evidence="8 14" id="KW-0547">Nucleotide-binding</keyword>
<dbReference type="Pfam" id="PF01436">
    <property type="entry name" value="NHL"/>
    <property type="match status" value="4"/>
</dbReference>
<proteinExistence type="predicted"/>
<evidence type="ECO:0000256" key="11">
    <source>
        <dbReference type="ARBA" id="ARBA00022989"/>
    </source>
</evidence>
<feature type="repeat" description="NHL" evidence="13">
    <location>
        <begin position="460"/>
        <end position="501"/>
    </location>
</feature>
<dbReference type="GO" id="GO:0005524">
    <property type="term" value="F:ATP binding"/>
    <property type="evidence" value="ECO:0007669"/>
    <property type="project" value="UniProtKB-UniRule"/>
</dbReference>
<feature type="repeat" description="NHL" evidence="13">
    <location>
        <begin position="376"/>
        <end position="417"/>
    </location>
</feature>
<evidence type="ECO:0000256" key="3">
    <source>
        <dbReference type="ARBA" id="ARBA00022475"/>
    </source>
</evidence>
<dbReference type="CDD" id="cd14952">
    <property type="entry name" value="NHL_PKND_like"/>
    <property type="match status" value="1"/>
</dbReference>
<feature type="compositionally biased region" description="Polar residues" evidence="15">
    <location>
        <begin position="373"/>
        <end position="388"/>
    </location>
</feature>
<dbReference type="Gene3D" id="1.10.510.10">
    <property type="entry name" value="Transferase(Phosphotransferase) domain 1"/>
    <property type="match status" value="1"/>
</dbReference>
<evidence type="ECO:0000256" key="12">
    <source>
        <dbReference type="ARBA" id="ARBA00023136"/>
    </source>
</evidence>
<gene>
    <name evidence="17" type="primary">pknD_1</name>
    <name evidence="17" type="ORF">MYXE_20470</name>
</gene>
<dbReference type="Pfam" id="PF00069">
    <property type="entry name" value="Pkinase"/>
    <property type="match status" value="1"/>
</dbReference>
<dbReference type="PANTHER" id="PTHR43289">
    <property type="entry name" value="MITOGEN-ACTIVATED PROTEIN KINASE KINASE KINASE 20-RELATED"/>
    <property type="match status" value="1"/>
</dbReference>
<evidence type="ECO:0000256" key="5">
    <source>
        <dbReference type="ARBA" id="ARBA00022679"/>
    </source>
</evidence>
<evidence type="ECO:0000256" key="6">
    <source>
        <dbReference type="ARBA" id="ARBA00022692"/>
    </source>
</evidence>
<evidence type="ECO:0000256" key="14">
    <source>
        <dbReference type="PROSITE-ProRule" id="PRU10141"/>
    </source>
</evidence>
<dbReference type="GO" id="GO:0004674">
    <property type="term" value="F:protein serine/threonine kinase activity"/>
    <property type="evidence" value="ECO:0007669"/>
    <property type="project" value="UniProtKB-KW"/>
</dbReference>
<evidence type="ECO:0000313" key="18">
    <source>
        <dbReference type="Proteomes" id="UP000464624"/>
    </source>
</evidence>
<name>A0AAD1GZW0_MYCXE</name>
<evidence type="ECO:0000256" key="2">
    <source>
        <dbReference type="ARBA" id="ARBA00012513"/>
    </source>
</evidence>
<evidence type="ECO:0000256" key="4">
    <source>
        <dbReference type="ARBA" id="ARBA00022527"/>
    </source>
</evidence>
<protein>
    <recommendedName>
        <fullName evidence="2">non-specific serine/threonine protein kinase</fullName>
        <ecNumber evidence="2">2.7.11.1</ecNumber>
    </recommendedName>
</protein>
<evidence type="ECO:0000256" key="9">
    <source>
        <dbReference type="ARBA" id="ARBA00022777"/>
    </source>
</evidence>
<comment type="subcellular location">
    <subcellularLocation>
        <location evidence="1">Cell membrane</location>
        <topology evidence="1">Single-pass membrane protein</topology>
    </subcellularLocation>
</comment>
<keyword evidence="7" id="KW-0677">Repeat</keyword>
<feature type="region of interest" description="Disordered" evidence="15">
    <location>
        <begin position="369"/>
        <end position="391"/>
    </location>
</feature>
<evidence type="ECO:0000256" key="10">
    <source>
        <dbReference type="ARBA" id="ARBA00022840"/>
    </source>
</evidence>
<dbReference type="InterPro" id="IPR035016">
    <property type="entry name" value="NHL_PKND"/>
</dbReference>
<dbReference type="PROSITE" id="PS00107">
    <property type="entry name" value="PROTEIN_KINASE_ATP"/>
    <property type="match status" value="1"/>
</dbReference>
<dbReference type="Gene3D" id="3.30.200.20">
    <property type="entry name" value="Phosphorylase Kinase, domain 1"/>
    <property type="match status" value="1"/>
</dbReference>
<dbReference type="InterPro" id="IPR017441">
    <property type="entry name" value="Protein_kinase_ATP_BS"/>
</dbReference>
<dbReference type="PROSITE" id="PS51125">
    <property type="entry name" value="NHL"/>
    <property type="match status" value="5"/>
</dbReference>
<keyword evidence="11" id="KW-1133">Transmembrane helix</keyword>
<dbReference type="PROSITE" id="PS00108">
    <property type="entry name" value="PROTEIN_KINASE_ST"/>
    <property type="match status" value="1"/>
</dbReference>
<feature type="region of interest" description="Disordered" evidence="15">
    <location>
        <begin position="290"/>
        <end position="339"/>
    </location>
</feature>
<dbReference type="AlphaFoldDB" id="A0AAD1GZW0"/>
<dbReference type="PANTHER" id="PTHR43289:SF6">
    <property type="entry name" value="SERINE_THREONINE-PROTEIN KINASE NEKL-3"/>
    <property type="match status" value="1"/>
</dbReference>
<evidence type="ECO:0000256" key="8">
    <source>
        <dbReference type="ARBA" id="ARBA00022741"/>
    </source>
</evidence>
<keyword evidence="5" id="KW-0808">Transferase</keyword>
<feature type="repeat" description="NHL" evidence="13">
    <location>
        <begin position="502"/>
        <end position="543"/>
    </location>
</feature>
<feature type="domain" description="Protein kinase" evidence="16">
    <location>
        <begin position="29"/>
        <end position="289"/>
    </location>
</feature>
<feature type="repeat" description="NHL" evidence="13">
    <location>
        <begin position="548"/>
        <end position="585"/>
    </location>
</feature>